<dbReference type="InterPro" id="IPR036691">
    <property type="entry name" value="Endo/exonu/phosph_ase_sf"/>
</dbReference>
<keyword evidence="11" id="KW-0677">Repeat</keyword>
<evidence type="ECO:0000256" key="16">
    <source>
        <dbReference type="ARBA" id="ARBA00023015"/>
    </source>
</evidence>
<dbReference type="Pfam" id="PF03372">
    <property type="entry name" value="Exo_endo_phos"/>
    <property type="match status" value="1"/>
</dbReference>
<dbReference type="SUPFAM" id="SSF56219">
    <property type="entry name" value="DNase I-like"/>
    <property type="match status" value="1"/>
</dbReference>
<keyword evidence="18" id="KW-0539">Nucleus</keyword>
<evidence type="ECO:0000256" key="11">
    <source>
        <dbReference type="ARBA" id="ARBA00022737"/>
    </source>
</evidence>
<dbReference type="PANTHER" id="PTHR12121">
    <property type="entry name" value="CARBON CATABOLITE REPRESSOR PROTEIN 4"/>
    <property type="match status" value="1"/>
</dbReference>
<dbReference type="InterPro" id="IPR032675">
    <property type="entry name" value="LRR_dom_sf"/>
</dbReference>
<keyword evidence="24" id="KW-1185">Reference proteome</keyword>
<dbReference type="EMBL" id="VXIV02001728">
    <property type="protein sequence ID" value="KAF6030253.1"/>
    <property type="molecule type" value="Genomic_DNA"/>
</dbReference>
<keyword evidence="16" id="KW-0805">Transcription regulation</keyword>
<evidence type="ECO:0000256" key="21">
    <source>
        <dbReference type="ARBA" id="ARBA00033317"/>
    </source>
</evidence>
<dbReference type="GO" id="GO:0003723">
    <property type="term" value="F:RNA binding"/>
    <property type="evidence" value="ECO:0007669"/>
    <property type="project" value="UniProtKB-KW"/>
</dbReference>
<dbReference type="Gene3D" id="3.80.10.10">
    <property type="entry name" value="Ribonuclease Inhibitor"/>
    <property type="match status" value="1"/>
</dbReference>
<keyword evidence="9" id="KW-0540">Nuclease</keyword>
<dbReference type="SMART" id="SM00369">
    <property type="entry name" value="LRR_TYP"/>
    <property type="match status" value="2"/>
</dbReference>
<evidence type="ECO:0000256" key="17">
    <source>
        <dbReference type="ARBA" id="ARBA00023163"/>
    </source>
</evidence>
<reference evidence="23" key="1">
    <citation type="submission" date="2020-06" db="EMBL/GenBank/DDBJ databases">
        <title>Draft genome of Bugula neritina, a colonial animal packing powerful symbionts and potential medicines.</title>
        <authorList>
            <person name="Rayko M."/>
        </authorList>
    </citation>
    <scope>NUCLEOTIDE SEQUENCE [LARGE SCALE GENOMIC DNA]</scope>
    <source>
        <strain evidence="23">Kwan_BN1</strain>
    </source>
</reference>
<dbReference type="CDD" id="cd09097">
    <property type="entry name" value="Deadenylase_CCR4"/>
    <property type="match status" value="1"/>
</dbReference>
<evidence type="ECO:0000256" key="13">
    <source>
        <dbReference type="ARBA" id="ARBA00022839"/>
    </source>
</evidence>
<evidence type="ECO:0000256" key="3">
    <source>
        <dbReference type="ARBA" id="ARBA00004123"/>
    </source>
</evidence>
<evidence type="ECO:0000256" key="6">
    <source>
        <dbReference type="ARBA" id="ARBA00012161"/>
    </source>
</evidence>
<comment type="caution">
    <text evidence="23">The sequence shown here is derived from an EMBL/GenBank/DDBJ whole genome shotgun (WGS) entry which is preliminary data.</text>
</comment>
<keyword evidence="13" id="KW-0269">Exonuclease</keyword>
<evidence type="ECO:0000256" key="7">
    <source>
        <dbReference type="ARBA" id="ARBA00022490"/>
    </source>
</evidence>
<dbReference type="GO" id="GO:0005634">
    <property type="term" value="C:nucleus"/>
    <property type="evidence" value="ECO:0007669"/>
    <property type="project" value="UniProtKB-SubCell"/>
</dbReference>
<dbReference type="PANTHER" id="PTHR12121:SF100">
    <property type="entry name" value="POLY(A)-SPECIFIC RIBONUCLEASE"/>
    <property type="match status" value="1"/>
</dbReference>
<dbReference type="GO" id="GO:0004535">
    <property type="term" value="F:poly(A)-specific ribonuclease activity"/>
    <property type="evidence" value="ECO:0007669"/>
    <property type="project" value="UniProtKB-EC"/>
</dbReference>
<dbReference type="SUPFAM" id="SSF52058">
    <property type="entry name" value="L domain-like"/>
    <property type="match status" value="1"/>
</dbReference>
<evidence type="ECO:0000256" key="4">
    <source>
        <dbReference type="ARBA" id="ARBA00004496"/>
    </source>
</evidence>
<evidence type="ECO:0000256" key="18">
    <source>
        <dbReference type="ARBA" id="ARBA00023242"/>
    </source>
</evidence>
<dbReference type="InterPro" id="IPR050410">
    <property type="entry name" value="CCR4/nocturin_mRNA_transcr"/>
</dbReference>
<comment type="subcellular location">
    <subcellularLocation>
        <location evidence="4">Cytoplasm</location>
    </subcellularLocation>
    <subcellularLocation>
        <location evidence="3">Nucleus</location>
    </subcellularLocation>
</comment>
<proteinExistence type="inferred from homology"/>
<dbReference type="FunFam" id="3.60.10.10:FF:000002">
    <property type="entry name" value="CCR4-NOT transcription complex subunit 6 like"/>
    <property type="match status" value="1"/>
</dbReference>
<dbReference type="InterPro" id="IPR003591">
    <property type="entry name" value="Leu-rich_rpt_typical-subtyp"/>
</dbReference>
<feature type="domain" description="Endonuclease/exonuclease/phosphatase" evidence="22">
    <location>
        <begin position="189"/>
        <end position="486"/>
    </location>
</feature>
<keyword evidence="15" id="KW-0694">RNA-binding</keyword>
<sequence length="519" mass="59299">MGRTKYEPPVPGRTFTIMSNEDREKGKKSCWPELSIGGSGVHVKKIAPEIFSYKQLTAIHFQDNKIERIPPEIVQLPLLQYLNFDNNRISVIPDEICDMVELRFLSFKNNKLSAIPQEIGRLFQLTTFNLEGNVGLPMDIISATKSGLSGFLQFMLERLNFTATHPPQRPWVTLHSPQRNVPTALFTVMNYNVLSDSYCNRQVYGYCPSWALHWDYRKKGILEEIRHYSADIICLQEVEFKQYADFFRAELQKDGYNGMHFSKSRAQIAATNMEAEKVDGCAIFWRDNKKIAVGSSKLGVDNMINRVQTKDNIGVCLLLETKEAVWDVNNLPKGESVKKHVVVTNTHITWDPEYSDVKLIQTIMLMNEIDSFVEQRLGPGSKPPLIICGDFNSLPESGVCEFLTKGRIAANHKEFKECDYSKVLEYFSSGSKLDKQATHPYQLRSAYSMDHMPFTNYTYDFKGVIDYIFHNRQLKALGLLGQLDPNWFADNKVIGCPHPHVHSDHLSLLVEFEISAGDY</sequence>
<dbReference type="OrthoDB" id="428734at2759"/>
<keyword evidence="12" id="KW-0378">Hydrolase</keyword>
<evidence type="ECO:0000256" key="2">
    <source>
        <dbReference type="ARBA" id="ARBA00001946"/>
    </source>
</evidence>
<dbReference type="Gene3D" id="3.60.10.10">
    <property type="entry name" value="Endonuclease/exonuclease/phosphatase"/>
    <property type="match status" value="1"/>
</dbReference>
<dbReference type="GO" id="GO:0005737">
    <property type="term" value="C:cytoplasm"/>
    <property type="evidence" value="ECO:0007669"/>
    <property type="project" value="UniProtKB-SubCell"/>
</dbReference>
<evidence type="ECO:0000256" key="14">
    <source>
        <dbReference type="ARBA" id="ARBA00022842"/>
    </source>
</evidence>
<keyword evidence="8" id="KW-0433">Leucine-rich repeat</keyword>
<name>A0A7J7JWG8_BUGNE</name>
<evidence type="ECO:0000256" key="12">
    <source>
        <dbReference type="ARBA" id="ARBA00022801"/>
    </source>
</evidence>
<dbReference type="InterPro" id="IPR005135">
    <property type="entry name" value="Endo/exonuclease/phosphatase"/>
</dbReference>
<evidence type="ECO:0000256" key="9">
    <source>
        <dbReference type="ARBA" id="ARBA00022722"/>
    </source>
</evidence>
<dbReference type="AlphaFoldDB" id="A0A7J7JWG8"/>
<protein>
    <recommendedName>
        <fullName evidence="6">poly(A)-specific ribonuclease</fullName>
        <ecNumber evidence="6">3.1.13.4</ecNumber>
    </recommendedName>
    <alternativeName>
        <fullName evidence="19">Carbon catabolite repressor protein 4</fullName>
    </alternativeName>
    <alternativeName>
        <fullName evidence="20">Cytoplasmic deadenylase</fullName>
    </alternativeName>
    <alternativeName>
        <fullName evidence="21">Glucose-repressible alcohol dehydrogenase transcriptional effector</fullName>
    </alternativeName>
</protein>
<organism evidence="23 24">
    <name type="scientific">Bugula neritina</name>
    <name type="common">Brown bryozoan</name>
    <name type="synonym">Sertularia neritina</name>
    <dbReference type="NCBI Taxonomy" id="10212"/>
    <lineage>
        <taxon>Eukaryota</taxon>
        <taxon>Metazoa</taxon>
        <taxon>Spiralia</taxon>
        <taxon>Lophotrochozoa</taxon>
        <taxon>Bryozoa</taxon>
        <taxon>Gymnolaemata</taxon>
        <taxon>Cheilostomatida</taxon>
        <taxon>Flustrina</taxon>
        <taxon>Buguloidea</taxon>
        <taxon>Bugulidae</taxon>
        <taxon>Bugula</taxon>
    </lineage>
</organism>
<evidence type="ECO:0000259" key="22">
    <source>
        <dbReference type="Pfam" id="PF03372"/>
    </source>
</evidence>
<dbReference type="Pfam" id="PF13855">
    <property type="entry name" value="LRR_8"/>
    <property type="match status" value="1"/>
</dbReference>
<evidence type="ECO:0000256" key="15">
    <source>
        <dbReference type="ARBA" id="ARBA00022884"/>
    </source>
</evidence>
<dbReference type="InterPro" id="IPR001611">
    <property type="entry name" value="Leu-rich_rpt"/>
</dbReference>
<evidence type="ECO:0000313" key="24">
    <source>
        <dbReference type="Proteomes" id="UP000593567"/>
    </source>
</evidence>
<evidence type="ECO:0000256" key="1">
    <source>
        <dbReference type="ARBA" id="ARBA00001663"/>
    </source>
</evidence>
<dbReference type="EC" id="3.1.13.4" evidence="6"/>
<gene>
    <name evidence="23" type="ORF">EB796_011437</name>
</gene>
<keyword evidence="10" id="KW-0479">Metal-binding</keyword>
<accession>A0A7J7JWG8</accession>
<comment type="similarity">
    <text evidence="5">Belongs to the CCR4/nocturin family.</text>
</comment>
<evidence type="ECO:0000256" key="10">
    <source>
        <dbReference type="ARBA" id="ARBA00022723"/>
    </source>
</evidence>
<keyword evidence="17" id="KW-0804">Transcription</keyword>
<comment type="cofactor">
    <cofactor evidence="2">
        <name>Mg(2+)</name>
        <dbReference type="ChEBI" id="CHEBI:18420"/>
    </cofactor>
</comment>
<dbReference type="GO" id="GO:0046872">
    <property type="term" value="F:metal ion binding"/>
    <property type="evidence" value="ECO:0007669"/>
    <property type="project" value="UniProtKB-KW"/>
</dbReference>
<evidence type="ECO:0000256" key="8">
    <source>
        <dbReference type="ARBA" id="ARBA00022614"/>
    </source>
</evidence>
<evidence type="ECO:0000313" key="23">
    <source>
        <dbReference type="EMBL" id="KAF6030253.1"/>
    </source>
</evidence>
<comment type="catalytic activity">
    <reaction evidence="1">
        <text>Exonucleolytic cleavage of poly(A) to 5'-AMP.</text>
        <dbReference type="EC" id="3.1.13.4"/>
    </reaction>
</comment>
<evidence type="ECO:0000256" key="5">
    <source>
        <dbReference type="ARBA" id="ARBA00010774"/>
    </source>
</evidence>
<keyword evidence="7" id="KW-0963">Cytoplasm</keyword>
<dbReference type="Proteomes" id="UP000593567">
    <property type="component" value="Unassembled WGS sequence"/>
</dbReference>
<evidence type="ECO:0000256" key="20">
    <source>
        <dbReference type="ARBA" id="ARBA00031469"/>
    </source>
</evidence>
<evidence type="ECO:0000256" key="19">
    <source>
        <dbReference type="ARBA" id="ARBA00030493"/>
    </source>
</evidence>
<keyword evidence="14" id="KW-0460">Magnesium</keyword>